<protein>
    <recommendedName>
        <fullName evidence="3 8">Diaminopimelate epimerase</fullName>
        <shortName evidence="8">DAP epimerase</shortName>
        <ecNumber evidence="3 8">5.1.1.7</ecNumber>
    </recommendedName>
    <alternativeName>
        <fullName evidence="8">PLP-independent amino acid racemase</fullName>
    </alternativeName>
</protein>
<keyword evidence="6 8" id="KW-0413">Isomerase</keyword>
<feature type="binding site" evidence="8">
    <location>
        <position position="187"/>
    </location>
    <ligand>
        <name>substrate</name>
    </ligand>
</feature>
<reference evidence="10 11" key="1">
    <citation type="submission" date="2013-04" db="EMBL/GenBank/DDBJ databases">
        <title>Hyphomonas hirschiana VP5 Genome Sequencing.</title>
        <authorList>
            <person name="Lai Q."/>
            <person name="Shao Z."/>
        </authorList>
    </citation>
    <scope>NUCLEOTIDE SEQUENCE [LARGE SCALE GENOMIC DNA]</scope>
    <source>
        <strain evidence="10 11">VP5</strain>
    </source>
</reference>
<comment type="caution">
    <text evidence="10">The sequence shown here is derived from an EMBL/GenBank/DDBJ whole genome shotgun (WGS) entry which is preliminary data.</text>
</comment>
<dbReference type="GO" id="GO:0008837">
    <property type="term" value="F:diaminopimelate epimerase activity"/>
    <property type="evidence" value="ECO:0007669"/>
    <property type="project" value="UniProtKB-UniRule"/>
</dbReference>
<dbReference type="InterPro" id="IPR001653">
    <property type="entry name" value="DAP_epimerase_DapF"/>
</dbReference>
<keyword evidence="5 8" id="KW-0457">Lysine biosynthesis</keyword>
<dbReference type="EMBL" id="ARYI01000006">
    <property type="protein sequence ID" value="KCZ94775.1"/>
    <property type="molecule type" value="Genomic_DNA"/>
</dbReference>
<dbReference type="RefSeq" id="WP_011648494.1">
    <property type="nucleotide sequence ID" value="NZ_ARYI01000006.1"/>
</dbReference>
<dbReference type="Proteomes" id="UP000025061">
    <property type="component" value="Unassembled WGS sequence"/>
</dbReference>
<evidence type="ECO:0000256" key="8">
    <source>
        <dbReference type="HAMAP-Rule" id="MF_00197"/>
    </source>
</evidence>
<organism evidence="10 11">
    <name type="scientific">Hyphomonas hirschiana VP5</name>
    <dbReference type="NCBI Taxonomy" id="1280951"/>
    <lineage>
        <taxon>Bacteria</taxon>
        <taxon>Pseudomonadati</taxon>
        <taxon>Pseudomonadota</taxon>
        <taxon>Alphaproteobacteria</taxon>
        <taxon>Hyphomonadales</taxon>
        <taxon>Hyphomonadaceae</taxon>
        <taxon>Hyphomonas</taxon>
    </lineage>
</organism>
<gene>
    <name evidence="8 10" type="primary">dapF</name>
    <name evidence="10" type="ORF">HHI_08273</name>
</gene>
<keyword evidence="11" id="KW-1185">Reference proteome</keyword>
<name>A0A059FVN7_9PROT</name>
<dbReference type="InterPro" id="IPR018510">
    <property type="entry name" value="DAP_epimerase_AS"/>
</dbReference>
<comment type="catalytic activity">
    <reaction evidence="7 8">
        <text>(2S,6S)-2,6-diaminopimelate = meso-2,6-diaminopimelate</text>
        <dbReference type="Rhea" id="RHEA:15393"/>
        <dbReference type="ChEBI" id="CHEBI:57609"/>
        <dbReference type="ChEBI" id="CHEBI:57791"/>
        <dbReference type="EC" id="5.1.1.7"/>
    </reaction>
</comment>
<evidence type="ECO:0000313" key="10">
    <source>
        <dbReference type="EMBL" id="KCZ94775.1"/>
    </source>
</evidence>
<dbReference type="Pfam" id="PF01678">
    <property type="entry name" value="DAP_epimerase"/>
    <property type="match status" value="2"/>
</dbReference>
<dbReference type="NCBIfam" id="TIGR00652">
    <property type="entry name" value="DapF"/>
    <property type="match status" value="1"/>
</dbReference>
<evidence type="ECO:0000256" key="5">
    <source>
        <dbReference type="ARBA" id="ARBA00023154"/>
    </source>
</evidence>
<dbReference type="PANTHER" id="PTHR31689">
    <property type="entry name" value="DIAMINOPIMELATE EPIMERASE, CHLOROPLASTIC"/>
    <property type="match status" value="1"/>
</dbReference>
<feature type="active site" evidence="9">
    <location>
        <position position="68"/>
    </location>
</feature>
<comment type="pathway">
    <text evidence="1 8">Amino-acid biosynthesis; L-lysine biosynthesis via DAP pathway; DL-2,6-diaminopimelate from LL-2,6-diaminopimelate: step 1/1.</text>
</comment>
<feature type="binding site" evidence="8">
    <location>
        <position position="11"/>
    </location>
    <ligand>
        <name>substrate</name>
    </ligand>
</feature>
<feature type="site" description="Could be important to modulate the pK values of the two catalytic cysteine residues" evidence="8">
    <location>
        <position position="205"/>
    </location>
</feature>
<comment type="subcellular location">
    <subcellularLocation>
        <location evidence="8">Cytoplasm</location>
    </subcellularLocation>
</comment>
<evidence type="ECO:0000256" key="4">
    <source>
        <dbReference type="ARBA" id="ARBA00022605"/>
    </source>
</evidence>
<feature type="site" description="Could be important to modulate the pK values of the two catalytic cysteine residues" evidence="8">
    <location>
        <position position="156"/>
    </location>
</feature>
<comment type="function">
    <text evidence="8">Catalyzes the stereoinversion of LL-2,6-diaminopimelate (L,L-DAP) to meso-diaminopimelate (meso-DAP), a precursor of L-lysine and an essential component of the bacterial peptidoglycan.</text>
</comment>
<feature type="binding site" evidence="8">
    <location>
        <begin position="69"/>
        <end position="70"/>
    </location>
    <ligand>
        <name>substrate</name>
    </ligand>
</feature>
<sequence>MKLWKMNGAGNAFAIFDARSTAFTPTTEQIRKIAADLKADQVIAMERDATKDVFMRIWNSDGSEVSACGNATRCVGLLMLDETGKDRVTIQTEADMLRATRAGEGLITVDMGSPQMGWEDIPLSEKMDVRGVDVKIGPIDAPILSRPAVVSMGNPHAVFFVKDVAAYDIPAIGPLVEWHPLFPKGTNVGFAQVIDRETIRLRVWERAAGLTRACGTGACAALVCAARAGLTGRKARMILDGGDLTIDWRESDDHVYMTGPVELEFEAEI</sequence>
<dbReference type="SUPFAM" id="SSF54506">
    <property type="entry name" value="Diaminopimelate epimerase-like"/>
    <property type="match status" value="2"/>
</dbReference>
<dbReference type="GO" id="GO:0009089">
    <property type="term" value="P:lysine biosynthetic process via diaminopimelate"/>
    <property type="evidence" value="ECO:0007669"/>
    <property type="project" value="UniProtKB-UniRule"/>
</dbReference>
<dbReference type="PANTHER" id="PTHR31689:SF0">
    <property type="entry name" value="DIAMINOPIMELATE EPIMERASE"/>
    <property type="match status" value="1"/>
</dbReference>
<evidence type="ECO:0000313" key="11">
    <source>
        <dbReference type="Proteomes" id="UP000025061"/>
    </source>
</evidence>
<dbReference type="EC" id="5.1.1.7" evidence="3 8"/>
<dbReference type="AlphaFoldDB" id="A0A059FVN7"/>
<comment type="similarity">
    <text evidence="2 8">Belongs to the diaminopimelate epimerase family.</text>
</comment>
<feature type="binding site" evidence="8">
    <location>
        <begin position="205"/>
        <end position="206"/>
    </location>
    <ligand>
        <name>substrate</name>
    </ligand>
</feature>
<dbReference type="UniPathway" id="UPA00034">
    <property type="reaction ID" value="UER00025"/>
</dbReference>
<feature type="active site" description="Proton donor" evidence="8">
    <location>
        <position position="68"/>
    </location>
</feature>
<evidence type="ECO:0000256" key="1">
    <source>
        <dbReference type="ARBA" id="ARBA00005196"/>
    </source>
</evidence>
<evidence type="ECO:0000256" key="6">
    <source>
        <dbReference type="ARBA" id="ARBA00023235"/>
    </source>
</evidence>
<feature type="binding site" evidence="8">
    <location>
        <position position="154"/>
    </location>
    <ligand>
        <name>substrate</name>
    </ligand>
</feature>
<proteinExistence type="inferred from homology"/>
<dbReference type="PROSITE" id="PS01326">
    <property type="entry name" value="DAP_EPIMERASE"/>
    <property type="match status" value="1"/>
</dbReference>
<dbReference type="OrthoDB" id="9805408at2"/>
<evidence type="ECO:0000256" key="2">
    <source>
        <dbReference type="ARBA" id="ARBA00010219"/>
    </source>
</evidence>
<feature type="binding site" evidence="8">
    <location>
        <begin position="215"/>
        <end position="216"/>
    </location>
    <ligand>
        <name>substrate</name>
    </ligand>
</feature>
<dbReference type="HAMAP" id="MF_00197">
    <property type="entry name" value="DAP_epimerase"/>
    <property type="match status" value="1"/>
</dbReference>
<dbReference type="GO" id="GO:0005829">
    <property type="term" value="C:cytosol"/>
    <property type="evidence" value="ECO:0007669"/>
    <property type="project" value="TreeGrafter"/>
</dbReference>
<comment type="subunit">
    <text evidence="8">Homodimer.</text>
</comment>
<keyword evidence="8" id="KW-0963">Cytoplasm</keyword>
<evidence type="ECO:0000256" key="3">
    <source>
        <dbReference type="ARBA" id="ARBA00013080"/>
    </source>
</evidence>
<feature type="binding site" evidence="8">
    <location>
        <position position="59"/>
    </location>
    <ligand>
        <name>substrate</name>
    </ligand>
</feature>
<keyword evidence="4 8" id="KW-0028">Amino-acid biosynthesis</keyword>
<dbReference type="PATRIC" id="fig|1280951.3.peg.1670"/>
<feature type="binding site" evidence="8">
    <location>
        <position position="41"/>
    </location>
    <ligand>
        <name>substrate</name>
    </ligand>
</feature>
<accession>A0A059FVN7</accession>
<evidence type="ECO:0000256" key="9">
    <source>
        <dbReference type="PROSITE-ProRule" id="PRU10125"/>
    </source>
</evidence>
<evidence type="ECO:0000256" key="7">
    <source>
        <dbReference type="ARBA" id="ARBA00051712"/>
    </source>
</evidence>
<feature type="active site" description="Proton acceptor" evidence="8">
    <location>
        <position position="214"/>
    </location>
</feature>
<dbReference type="Gene3D" id="3.10.310.10">
    <property type="entry name" value="Diaminopimelate Epimerase, Chain A, domain 1"/>
    <property type="match status" value="2"/>
</dbReference>